<dbReference type="EMBL" id="AZFB01000008">
    <property type="protein sequence ID" value="KRL62682.1"/>
    <property type="molecule type" value="Genomic_DNA"/>
</dbReference>
<sequence length="366" mass="42406">MKLFARLIPKKQGAIVILNGAGRSGSNGYLFYKYLRQHHPEVEVNLIEPWPSSHLPLSAWKQIGQAQFIITTHQPFKVKKSQVSLSFWHGIPLKRMGFMAHNTSLKLNLHNLSVWNKNADIVASSSDTYESLLTACIGISANRYRRIGFPRLDFLKATFDKQKLLQDLFKVADKEAKIGIYMPTFRFELEDESVMKQIKNGNFFAFSDFDLTSLNQELQKHHQYLIIKLHPYEMNLVSLKTSQASNIAFLSNDYLFNNGIDLYELLPATDFLITDFSSIYFDYLELNRPIIFVTNFLAQYEKTRGLLLTPYDKVVPGPTVGSQLELLNLLNDFDDTYQEQRQYWKKLVLQTKNSCESTYELIQRMK</sequence>
<dbReference type="GO" id="GO:0016020">
    <property type="term" value="C:membrane"/>
    <property type="evidence" value="ECO:0007669"/>
    <property type="project" value="InterPro"/>
</dbReference>
<protein>
    <submittedName>
        <fullName evidence="1">Teichoic acid biosynthesis protein</fullName>
    </submittedName>
</protein>
<dbReference type="Gene3D" id="3.40.50.12580">
    <property type="match status" value="1"/>
</dbReference>
<dbReference type="GO" id="GO:0047355">
    <property type="term" value="F:CDP-glycerol glycerophosphotransferase activity"/>
    <property type="evidence" value="ECO:0007669"/>
    <property type="project" value="InterPro"/>
</dbReference>
<dbReference type="Proteomes" id="UP000051931">
    <property type="component" value="Unassembled WGS sequence"/>
</dbReference>
<evidence type="ECO:0000313" key="2">
    <source>
        <dbReference type="Proteomes" id="UP000051931"/>
    </source>
</evidence>
<gene>
    <name evidence="1" type="ORF">FC23_GL001304</name>
</gene>
<dbReference type="InterPro" id="IPR043148">
    <property type="entry name" value="TagF_C"/>
</dbReference>
<proteinExistence type="predicted"/>
<dbReference type="InterPro" id="IPR051612">
    <property type="entry name" value="Teichoic_Acid_Biosynth"/>
</dbReference>
<keyword evidence="2" id="KW-1185">Reference proteome</keyword>
<dbReference type="InterPro" id="IPR007554">
    <property type="entry name" value="Glycerophosphate_synth"/>
</dbReference>
<dbReference type="eggNOG" id="COG1887">
    <property type="taxonomic scope" value="Bacteria"/>
</dbReference>
<dbReference type="PATRIC" id="fig|1122152.4.peg.1339"/>
<dbReference type="PANTHER" id="PTHR37316:SF3">
    <property type="entry name" value="TEICHOIC ACID GLYCEROL-PHOSPHATE TRANSFERASE"/>
    <property type="match status" value="1"/>
</dbReference>
<dbReference type="SUPFAM" id="SSF53756">
    <property type="entry name" value="UDP-Glycosyltransferase/glycogen phosphorylase"/>
    <property type="match status" value="1"/>
</dbReference>
<evidence type="ECO:0000313" key="1">
    <source>
        <dbReference type="EMBL" id="KRL62682.1"/>
    </source>
</evidence>
<accession>A0A0R1S768</accession>
<name>A0A0R1S768_9LACO</name>
<dbReference type="STRING" id="1122152.GCA_000425905_01164"/>
<reference evidence="1 2" key="1">
    <citation type="journal article" date="2015" name="Genome Announc.">
        <title>Expanding the biotechnology potential of lactobacilli through comparative genomics of 213 strains and associated genera.</title>
        <authorList>
            <person name="Sun Z."/>
            <person name="Harris H.M."/>
            <person name="McCann A."/>
            <person name="Guo C."/>
            <person name="Argimon S."/>
            <person name="Zhang W."/>
            <person name="Yang X."/>
            <person name="Jeffery I.B."/>
            <person name="Cooney J.C."/>
            <person name="Kagawa T.F."/>
            <person name="Liu W."/>
            <person name="Song Y."/>
            <person name="Salvetti E."/>
            <person name="Wrobel A."/>
            <person name="Rasinkangas P."/>
            <person name="Parkhill J."/>
            <person name="Rea M.C."/>
            <person name="O'Sullivan O."/>
            <person name="Ritari J."/>
            <person name="Douillard F.P."/>
            <person name="Paul Ross R."/>
            <person name="Yang R."/>
            <person name="Briner A.E."/>
            <person name="Felis G.E."/>
            <person name="de Vos W.M."/>
            <person name="Barrangou R."/>
            <person name="Klaenhammer T.R."/>
            <person name="Caufield P.W."/>
            <person name="Cui Y."/>
            <person name="Zhang H."/>
            <person name="O'Toole P.W."/>
        </authorList>
    </citation>
    <scope>NUCLEOTIDE SEQUENCE [LARGE SCALE GENOMIC DNA]</scope>
    <source>
        <strain evidence="1 2">DSM 15354</strain>
    </source>
</reference>
<dbReference type="AlphaFoldDB" id="A0A0R1S768"/>
<dbReference type="PANTHER" id="PTHR37316">
    <property type="entry name" value="TEICHOIC ACID GLYCEROL-PHOSPHATE PRIMASE"/>
    <property type="match status" value="1"/>
</dbReference>
<comment type="caution">
    <text evidence="1">The sequence shown here is derived from an EMBL/GenBank/DDBJ whole genome shotgun (WGS) entry which is preliminary data.</text>
</comment>
<dbReference type="Pfam" id="PF04464">
    <property type="entry name" value="Glyphos_transf"/>
    <property type="match status" value="1"/>
</dbReference>
<organism evidence="1 2">
    <name type="scientific">Lactobacillus psittaci DSM 15354</name>
    <dbReference type="NCBI Taxonomy" id="1122152"/>
    <lineage>
        <taxon>Bacteria</taxon>
        <taxon>Bacillati</taxon>
        <taxon>Bacillota</taxon>
        <taxon>Bacilli</taxon>
        <taxon>Lactobacillales</taxon>
        <taxon>Lactobacillaceae</taxon>
        <taxon>Lactobacillus</taxon>
    </lineage>
</organism>